<evidence type="ECO:0000313" key="1">
    <source>
        <dbReference type="EMBL" id="OCT84030.1"/>
    </source>
</evidence>
<organism evidence="1 2">
    <name type="scientific">Xenopus laevis</name>
    <name type="common">African clawed frog</name>
    <dbReference type="NCBI Taxonomy" id="8355"/>
    <lineage>
        <taxon>Eukaryota</taxon>
        <taxon>Metazoa</taxon>
        <taxon>Chordata</taxon>
        <taxon>Craniata</taxon>
        <taxon>Vertebrata</taxon>
        <taxon>Euteleostomi</taxon>
        <taxon>Amphibia</taxon>
        <taxon>Batrachia</taxon>
        <taxon>Anura</taxon>
        <taxon>Pipoidea</taxon>
        <taxon>Pipidae</taxon>
        <taxon>Xenopodinae</taxon>
        <taxon>Xenopus</taxon>
        <taxon>Xenopus</taxon>
    </lineage>
</organism>
<sequence length="78" mass="8619">MRLFVTVALYLCFCGRGIIKWKRLDFFQSTMRVQQMATMDHLLEASHSLRCTSACSVLLGSGVPPLALDIHTSGLTSS</sequence>
<evidence type="ECO:0000313" key="2">
    <source>
        <dbReference type="Proteomes" id="UP000694892"/>
    </source>
</evidence>
<proteinExistence type="predicted"/>
<dbReference type="Proteomes" id="UP000694892">
    <property type="component" value="Chromosome 4L"/>
</dbReference>
<dbReference type="AlphaFoldDB" id="A0A974D4K6"/>
<protein>
    <submittedName>
        <fullName evidence="1">Uncharacterized protein</fullName>
    </submittedName>
</protein>
<gene>
    <name evidence="1" type="ORF">XELAEV_18022168mg</name>
</gene>
<reference evidence="2" key="1">
    <citation type="journal article" date="2016" name="Nature">
        <title>Genome evolution in the allotetraploid frog Xenopus laevis.</title>
        <authorList>
            <person name="Session A.M."/>
            <person name="Uno Y."/>
            <person name="Kwon T."/>
            <person name="Chapman J.A."/>
            <person name="Toyoda A."/>
            <person name="Takahashi S."/>
            <person name="Fukui A."/>
            <person name="Hikosaka A."/>
            <person name="Suzuki A."/>
            <person name="Kondo M."/>
            <person name="van Heeringen S.J."/>
            <person name="Quigley I."/>
            <person name="Heinz S."/>
            <person name="Ogino H."/>
            <person name="Ochi H."/>
            <person name="Hellsten U."/>
            <person name="Lyons J.B."/>
            <person name="Simakov O."/>
            <person name="Putnam N."/>
            <person name="Stites J."/>
            <person name="Kuroki Y."/>
            <person name="Tanaka T."/>
            <person name="Michiue T."/>
            <person name="Watanabe M."/>
            <person name="Bogdanovic O."/>
            <person name="Lister R."/>
            <person name="Georgiou G."/>
            <person name="Paranjpe S.S."/>
            <person name="van Kruijsbergen I."/>
            <person name="Shu S."/>
            <person name="Carlson J."/>
            <person name="Kinoshita T."/>
            <person name="Ohta Y."/>
            <person name="Mawaribuchi S."/>
            <person name="Jenkins J."/>
            <person name="Grimwood J."/>
            <person name="Schmutz J."/>
            <person name="Mitros T."/>
            <person name="Mozaffari S.V."/>
            <person name="Suzuki Y."/>
            <person name="Haramoto Y."/>
            <person name="Yamamoto T.S."/>
            <person name="Takagi C."/>
            <person name="Heald R."/>
            <person name="Miller K."/>
            <person name="Haudenschild C."/>
            <person name="Kitzman J."/>
            <person name="Nakayama T."/>
            <person name="Izutsu Y."/>
            <person name="Robert J."/>
            <person name="Fortriede J."/>
            <person name="Burns K."/>
            <person name="Lotay V."/>
            <person name="Karimi K."/>
            <person name="Yasuoka Y."/>
            <person name="Dichmann D.S."/>
            <person name="Flajnik M.F."/>
            <person name="Houston D.W."/>
            <person name="Shendure J."/>
            <person name="DuPasquier L."/>
            <person name="Vize P.D."/>
            <person name="Zorn A.M."/>
            <person name="Ito M."/>
            <person name="Marcotte E.M."/>
            <person name="Wallingford J.B."/>
            <person name="Ito Y."/>
            <person name="Asashima M."/>
            <person name="Ueno N."/>
            <person name="Matsuda Y."/>
            <person name="Veenstra G.J."/>
            <person name="Fujiyama A."/>
            <person name="Harland R.M."/>
            <person name="Taira M."/>
            <person name="Rokhsar D.S."/>
        </authorList>
    </citation>
    <scope>NUCLEOTIDE SEQUENCE [LARGE SCALE GENOMIC DNA]</scope>
    <source>
        <strain evidence="2">J</strain>
    </source>
</reference>
<dbReference type="EMBL" id="CM004472">
    <property type="protein sequence ID" value="OCT84030.1"/>
    <property type="molecule type" value="Genomic_DNA"/>
</dbReference>
<accession>A0A974D4K6</accession>
<name>A0A974D4K6_XENLA</name>